<evidence type="ECO:0008006" key="3">
    <source>
        <dbReference type="Google" id="ProtNLM"/>
    </source>
</evidence>
<accession>A0A382KZU5</accession>
<feature type="region of interest" description="Disordered" evidence="1">
    <location>
        <begin position="101"/>
        <end position="124"/>
    </location>
</feature>
<evidence type="ECO:0000313" key="2">
    <source>
        <dbReference type="EMBL" id="SVC29859.1"/>
    </source>
</evidence>
<dbReference type="EMBL" id="UINC01083802">
    <property type="protein sequence ID" value="SVC29859.1"/>
    <property type="molecule type" value="Genomic_DNA"/>
</dbReference>
<gene>
    <name evidence="2" type="ORF">METZ01_LOCUS282713</name>
</gene>
<name>A0A382KZU5_9ZZZZ</name>
<dbReference type="AlphaFoldDB" id="A0A382KZU5"/>
<reference evidence="2" key="1">
    <citation type="submission" date="2018-05" db="EMBL/GenBank/DDBJ databases">
        <authorList>
            <person name="Lanie J.A."/>
            <person name="Ng W.-L."/>
            <person name="Kazmierczak K.M."/>
            <person name="Andrzejewski T.M."/>
            <person name="Davidsen T.M."/>
            <person name="Wayne K.J."/>
            <person name="Tettelin H."/>
            <person name="Glass J.I."/>
            <person name="Rusch D."/>
            <person name="Podicherti R."/>
            <person name="Tsui H.-C.T."/>
            <person name="Winkler M.E."/>
        </authorList>
    </citation>
    <scope>NUCLEOTIDE SEQUENCE</scope>
</reference>
<organism evidence="2">
    <name type="scientific">marine metagenome</name>
    <dbReference type="NCBI Taxonomy" id="408172"/>
    <lineage>
        <taxon>unclassified sequences</taxon>
        <taxon>metagenomes</taxon>
        <taxon>ecological metagenomes</taxon>
    </lineage>
</organism>
<sequence length="124" mass="13958">MVIISLTAAVILLGIFGGIAAAQGQEEDKTLRGPDTLISKMAEILGIDEDRVEQAFKQAASETRDERMKNHLARLVETGKITQEQANHKFELMKENSGLWKKHSRFGNPHDKHGHRKGHHDHMK</sequence>
<feature type="compositionally biased region" description="Basic residues" evidence="1">
    <location>
        <begin position="112"/>
        <end position="124"/>
    </location>
</feature>
<proteinExistence type="predicted"/>
<protein>
    <recommendedName>
        <fullName evidence="3">DUF2680 domain-containing protein</fullName>
    </recommendedName>
</protein>
<evidence type="ECO:0000256" key="1">
    <source>
        <dbReference type="SAM" id="MobiDB-lite"/>
    </source>
</evidence>